<gene>
    <name evidence="1" type="ORF">SAMN05421679_106110</name>
</gene>
<evidence type="ECO:0000313" key="2">
    <source>
        <dbReference type="Proteomes" id="UP001158050"/>
    </source>
</evidence>
<reference evidence="1 2" key="1">
    <citation type="submission" date="2017-05" db="EMBL/GenBank/DDBJ databases">
        <authorList>
            <person name="Varghese N."/>
            <person name="Submissions S."/>
        </authorList>
    </citation>
    <scope>NUCLEOTIDE SEQUENCE [LARGE SCALE GENOMIC DNA]</scope>
    <source>
        <strain evidence="1 2">DSM 18015</strain>
    </source>
</reference>
<dbReference type="EMBL" id="FXUO01000006">
    <property type="protein sequence ID" value="SMP94711.1"/>
    <property type="molecule type" value="Genomic_DNA"/>
</dbReference>
<name>A0ABY1R404_9FLAO</name>
<accession>A0ABY1R404</accession>
<protein>
    <submittedName>
        <fullName evidence="1">Uncharacterized protein</fullName>
    </submittedName>
</protein>
<dbReference type="Proteomes" id="UP001158050">
    <property type="component" value="Unassembled WGS sequence"/>
</dbReference>
<keyword evidence="2" id="KW-1185">Reference proteome</keyword>
<proteinExistence type="predicted"/>
<evidence type="ECO:0000313" key="1">
    <source>
        <dbReference type="EMBL" id="SMP94711.1"/>
    </source>
</evidence>
<comment type="caution">
    <text evidence="1">The sequence shown here is derived from an EMBL/GenBank/DDBJ whole genome shotgun (WGS) entry which is preliminary data.</text>
</comment>
<dbReference type="RefSeq" id="WP_283417296.1">
    <property type="nucleotide sequence ID" value="NZ_FXUO01000006.1"/>
</dbReference>
<sequence>MNIDTYHKAVANIELRKEFYNQIIEIDDKIAEIKNGDKTIVSIELLRPQCVSNGFPVQIFSTELIKALENSKKKIEKNIEKLAKEFDQL</sequence>
<organism evidence="1 2">
    <name type="scientific">Epilithonimonas pallida</name>
    <dbReference type="NCBI Taxonomy" id="373671"/>
    <lineage>
        <taxon>Bacteria</taxon>
        <taxon>Pseudomonadati</taxon>
        <taxon>Bacteroidota</taxon>
        <taxon>Flavobacteriia</taxon>
        <taxon>Flavobacteriales</taxon>
        <taxon>Weeksellaceae</taxon>
        <taxon>Chryseobacterium group</taxon>
        <taxon>Epilithonimonas</taxon>
    </lineage>
</organism>